<evidence type="ECO:0000256" key="1">
    <source>
        <dbReference type="SAM" id="SignalP"/>
    </source>
</evidence>
<gene>
    <name evidence="2" type="ORF">K505DRAFT_83764</name>
</gene>
<dbReference type="AlphaFoldDB" id="A0A6A6X214"/>
<evidence type="ECO:0000313" key="2">
    <source>
        <dbReference type="EMBL" id="KAF2790195.1"/>
    </source>
</evidence>
<evidence type="ECO:0000313" key="3">
    <source>
        <dbReference type="Proteomes" id="UP000799757"/>
    </source>
</evidence>
<evidence type="ECO:0008006" key="4">
    <source>
        <dbReference type="Google" id="ProtNLM"/>
    </source>
</evidence>
<keyword evidence="1" id="KW-0732">Signal</keyword>
<sequence length="71" mass="7593">MSIFTLACPVPLVLASAHILILSSGRRRDYHKHRAEVSGASVVSEVQLVFLSCGFKDPSGTQYSCVSGGVR</sequence>
<accession>A0A6A6X214</accession>
<dbReference type="EMBL" id="MU002088">
    <property type="protein sequence ID" value="KAF2790195.1"/>
    <property type="molecule type" value="Genomic_DNA"/>
</dbReference>
<reference evidence="2" key="1">
    <citation type="journal article" date="2020" name="Stud. Mycol.">
        <title>101 Dothideomycetes genomes: a test case for predicting lifestyles and emergence of pathogens.</title>
        <authorList>
            <person name="Haridas S."/>
            <person name="Albert R."/>
            <person name="Binder M."/>
            <person name="Bloem J."/>
            <person name="Labutti K."/>
            <person name="Salamov A."/>
            <person name="Andreopoulos B."/>
            <person name="Baker S."/>
            <person name="Barry K."/>
            <person name="Bills G."/>
            <person name="Bluhm B."/>
            <person name="Cannon C."/>
            <person name="Castanera R."/>
            <person name="Culley D."/>
            <person name="Daum C."/>
            <person name="Ezra D."/>
            <person name="Gonzalez J."/>
            <person name="Henrissat B."/>
            <person name="Kuo A."/>
            <person name="Liang C."/>
            <person name="Lipzen A."/>
            <person name="Lutzoni F."/>
            <person name="Magnuson J."/>
            <person name="Mondo S."/>
            <person name="Nolan M."/>
            <person name="Ohm R."/>
            <person name="Pangilinan J."/>
            <person name="Park H.-J."/>
            <person name="Ramirez L."/>
            <person name="Alfaro M."/>
            <person name="Sun H."/>
            <person name="Tritt A."/>
            <person name="Yoshinaga Y."/>
            <person name="Zwiers L.-H."/>
            <person name="Turgeon B."/>
            <person name="Goodwin S."/>
            <person name="Spatafora J."/>
            <person name="Crous P."/>
            <person name="Grigoriev I."/>
        </authorList>
    </citation>
    <scope>NUCLEOTIDE SEQUENCE</scope>
    <source>
        <strain evidence="2">CBS 109.77</strain>
    </source>
</reference>
<keyword evidence="3" id="KW-1185">Reference proteome</keyword>
<proteinExistence type="predicted"/>
<name>A0A6A6X214_9PLEO</name>
<feature type="chain" id="PRO_5025639541" description="Secreted protein" evidence="1">
    <location>
        <begin position="16"/>
        <end position="71"/>
    </location>
</feature>
<protein>
    <recommendedName>
        <fullName evidence="4">Secreted protein</fullName>
    </recommendedName>
</protein>
<organism evidence="2 3">
    <name type="scientific">Melanomma pulvis-pyrius CBS 109.77</name>
    <dbReference type="NCBI Taxonomy" id="1314802"/>
    <lineage>
        <taxon>Eukaryota</taxon>
        <taxon>Fungi</taxon>
        <taxon>Dikarya</taxon>
        <taxon>Ascomycota</taxon>
        <taxon>Pezizomycotina</taxon>
        <taxon>Dothideomycetes</taxon>
        <taxon>Pleosporomycetidae</taxon>
        <taxon>Pleosporales</taxon>
        <taxon>Melanommataceae</taxon>
        <taxon>Melanomma</taxon>
    </lineage>
</organism>
<dbReference type="Proteomes" id="UP000799757">
    <property type="component" value="Unassembled WGS sequence"/>
</dbReference>
<feature type="signal peptide" evidence="1">
    <location>
        <begin position="1"/>
        <end position="15"/>
    </location>
</feature>